<evidence type="ECO:0000259" key="1">
    <source>
        <dbReference type="Pfam" id="PF18922"/>
    </source>
</evidence>
<protein>
    <submittedName>
        <fullName evidence="2">DUF5672 family protein</fullName>
    </submittedName>
</protein>
<reference evidence="2" key="1">
    <citation type="submission" date="2023-05" db="EMBL/GenBank/DDBJ databases">
        <authorList>
            <person name="Zhang X."/>
        </authorList>
    </citation>
    <scope>NUCLEOTIDE SEQUENCE</scope>
    <source>
        <strain evidence="2">BD1B2-1</strain>
    </source>
</reference>
<accession>A0AAE3R1P2</accession>
<comment type="caution">
    <text evidence="2">The sequence shown here is derived from an EMBL/GenBank/DDBJ whole genome shotgun (WGS) entry which is preliminary data.</text>
</comment>
<sequence length="279" mass="33119">MLAISSFFKKKELVAVVIPIYKPKPDPNEVLSLQTCLEILTKYQIIFVAPENLNVHWYLEFCSTNGVQVRLERFQDNYFANISGYNKLLLSAAFYKRFLNYKYILIYQLDALVFRDELTDWCNSGIDYIGAPWPADDWPYMDTVYAWLPKKITWLYAKKIKKINLVGNGGLSLRHNLKFYLICLIFRKSIQQWLNKHGQEDIFWSFFAGVFYPFYKVGKEADAIRFAFEKSPHKLYRLNNNQLPFGCHAWEKHDPEFWQEQLKQSIDLHSPLLRQKKDD</sequence>
<feature type="domain" description="DUF5672" evidence="1">
    <location>
        <begin position="69"/>
        <end position="248"/>
    </location>
</feature>
<dbReference type="InterPro" id="IPR043729">
    <property type="entry name" value="DUF5672"/>
</dbReference>
<evidence type="ECO:0000313" key="2">
    <source>
        <dbReference type="EMBL" id="MDJ1502181.1"/>
    </source>
</evidence>
<dbReference type="EMBL" id="JASJOU010000005">
    <property type="protein sequence ID" value="MDJ1502181.1"/>
    <property type="molecule type" value="Genomic_DNA"/>
</dbReference>
<name>A0AAE3R1P2_9BACT</name>
<dbReference type="Pfam" id="PF18922">
    <property type="entry name" value="DUF5672"/>
    <property type="match status" value="1"/>
</dbReference>
<dbReference type="RefSeq" id="WP_314512087.1">
    <property type="nucleotide sequence ID" value="NZ_JASJOU010000005.1"/>
</dbReference>
<keyword evidence="3" id="KW-1185">Reference proteome</keyword>
<dbReference type="Proteomes" id="UP001232063">
    <property type="component" value="Unassembled WGS sequence"/>
</dbReference>
<evidence type="ECO:0000313" key="3">
    <source>
        <dbReference type="Proteomes" id="UP001232063"/>
    </source>
</evidence>
<organism evidence="2 3">
    <name type="scientific">Xanthocytophaga agilis</name>
    <dbReference type="NCBI Taxonomy" id="3048010"/>
    <lineage>
        <taxon>Bacteria</taxon>
        <taxon>Pseudomonadati</taxon>
        <taxon>Bacteroidota</taxon>
        <taxon>Cytophagia</taxon>
        <taxon>Cytophagales</taxon>
        <taxon>Rhodocytophagaceae</taxon>
        <taxon>Xanthocytophaga</taxon>
    </lineage>
</organism>
<gene>
    <name evidence="2" type="ORF">QNI22_16055</name>
</gene>
<proteinExistence type="predicted"/>
<dbReference type="AlphaFoldDB" id="A0AAE3R1P2"/>